<dbReference type="Proteomes" id="UP001164250">
    <property type="component" value="Chromosome 12"/>
</dbReference>
<comment type="caution">
    <text evidence="1">The sequence shown here is derived from an EMBL/GenBank/DDBJ whole genome shotgun (WGS) entry which is preliminary data.</text>
</comment>
<evidence type="ECO:0000313" key="2">
    <source>
        <dbReference type="Proteomes" id="UP001164250"/>
    </source>
</evidence>
<protein>
    <submittedName>
        <fullName evidence="1">Uncharacterized protein</fullName>
    </submittedName>
</protein>
<dbReference type="EMBL" id="CM047908">
    <property type="protein sequence ID" value="KAJ0082992.1"/>
    <property type="molecule type" value="Genomic_DNA"/>
</dbReference>
<evidence type="ECO:0000313" key="1">
    <source>
        <dbReference type="EMBL" id="KAJ0082992.1"/>
    </source>
</evidence>
<gene>
    <name evidence="1" type="ORF">Patl1_11192</name>
</gene>
<reference evidence="2" key="1">
    <citation type="journal article" date="2023" name="G3 (Bethesda)">
        <title>Genome assembly and association tests identify interacting loci associated with vigor, precocity, and sex in interspecific pistachio rootstocks.</title>
        <authorList>
            <person name="Palmer W."/>
            <person name="Jacygrad E."/>
            <person name="Sagayaradj S."/>
            <person name="Cavanaugh K."/>
            <person name="Han R."/>
            <person name="Bertier L."/>
            <person name="Beede B."/>
            <person name="Kafkas S."/>
            <person name="Golino D."/>
            <person name="Preece J."/>
            <person name="Michelmore R."/>
        </authorList>
    </citation>
    <scope>NUCLEOTIDE SEQUENCE [LARGE SCALE GENOMIC DNA]</scope>
</reference>
<accession>A0ACC1A854</accession>
<organism evidence="1 2">
    <name type="scientific">Pistacia atlantica</name>
    <dbReference type="NCBI Taxonomy" id="434234"/>
    <lineage>
        <taxon>Eukaryota</taxon>
        <taxon>Viridiplantae</taxon>
        <taxon>Streptophyta</taxon>
        <taxon>Embryophyta</taxon>
        <taxon>Tracheophyta</taxon>
        <taxon>Spermatophyta</taxon>
        <taxon>Magnoliopsida</taxon>
        <taxon>eudicotyledons</taxon>
        <taxon>Gunneridae</taxon>
        <taxon>Pentapetalae</taxon>
        <taxon>rosids</taxon>
        <taxon>malvids</taxon>
        <taxon>Sapindales</taxon>
        <taxon>Anacardiaceae</taxon>
        <taxon>Pistacia</taxon>
    </lineage>
</organism>
<proteinExistence type="predicted"/>
<name>A0ACC1A854_9ROSI</name>
<keyword evidence="2" id="KW-1185">Reference proteome</keyword>
<sequence length="282" mass="32147">MAGQSDSPISPFSPEEVYFMAEDELMEIVPNMSMDPLNFIRVFSEFAFLESVNIAPLLDNRFDLEKCEALKLFKMWHHSHWNWRTTGDIKDTWDSVTSNADQNDQWASFAGPGGWNDLEMLEVGNRGMSTEEYRSHFSVWALAKAPLILGCDIRSMDKDTLEVITNKEVISVNQGVAQAIVTIADEDGNYLQEAWEHILTCVSRFEHNVQVCWEKFGRYFEVELKEVKLRGGYYVMDPQKAVEMVDENTICVAAILGSTVNGEFEDVKFLNDLLTEKSKQTG</sequence>